<feature type="transmembrane region" description="Helical" evidence="6">
    <location>
        <begin position="643"/>
        <end position="659"/>
    </location>
</feature>
<feature type="transmembrane region" description="Helical" evidence="6">
    <location>
        <begin position="43"/>
        <end position="64"/>
    </location>
</feature>
<dbReference type="PANTHER" id="PTHR30071">
    <property type="entry name" value="HEME EXPORTER PROTEIN C"/>
    <property type="match status" value="1"/>
</dbReference>
<feature type="domain" description="ResB-like" evidence="8">
    <location>
        <begin position="238"/>
        <end position="315"/>
    </location>
</feature>
<feature type="domain" description="Cytochrome c assembly protein" evidence="7">
    <location>
        <begin position="703"/>
        <end position="902"/>
    </location>
</feature>
<feature type="transmembrane region" description="Helical" evidence="6">
    <location>
        <begin position="855"/>
        <end position="872"/>
    </location>
</feature>
<evidence type="ECO:0000313" key="9">
    <source>
        <dbReference type="EMBL" id="MBK3515874.1"/>
    </source>
</evidence>
<evidence type="ECO:0000259" key="8">
    <source>
        <dbReference type="Pfam" id="PF05140"/>
    </source>
</evidence>
<feature type="transmembrane region" description="Helical" evidence="6">
    <location>
        <begin position="771"/>
        <end position="797"/>
    </location>
</feature>
<accession>A0ABS1HDX0</accession>
<reference evidence="9 10" key="1">
    <citation type="submission" date="2021-01" db="EMBL/GenBank/DDBJ databases">
        <title>Carboxyliciviraga sp.nov., isolated from coastal sediments.</title>
        <authorList>
            <person name="Lu D."/>
            <person name="Zhang T."/>
        </authorList>
    </citation>
    <scope>NUCLEOTIDE SEQUENCE [LARGE SCALE GENOMIC DNA]</scope>
    <source>
        <strain evidence="9 10">N1Y132</strain>
    </source>
</reference>
<comment type="subcellular location">
    <subcellularLocation>
        <location evidence="1">Membrane</location>
        <topology evidence="1">Multi-pass membrane protein</topology>
    </subcellularLocation>
</comment>
<dbReference type="InterPro" id="IPR002541">
    <property type="entry name" value="Cyt_c_assembly"/>
</dbReference>
<evidence type="ECO:0000256" key="3">
    <source>
        <dbReference type="ARBA" id="ARBA00022748"/>
    </source>
</evidence>
<feature type="transmembrane region" description="Helical" evidence="6">
    <location>
        <begin position="327"/>
        <end position="345"/>
    </location>
</feature>
<dbReference type="InterPro" id="IPR007816">
    <property type="entry name" value="ResB-like_domain"/>
</dbReference>
<evidence type="ECO:0000256" key="4">
    <source>
        <dbReference type="ARBA" id="ARBA00022989"/>
    </source>
</evidence>
<feature type="transmembrane region" description="Helical" evidence="6">
    <location>
        <begin position="366"/>
        <end position="383"/>
    </location>
</feature>
<feature type="transmembrane region" description="Helical" evidence="6">
    <location>
        <begin position="671"/>
        <end position="689"/>
    </location>
</feature>
<keyword evidence="5 6" id="KW-0472">Membrane</keyword>
<feature type="transmembrane region" description="Helical" evidence="6">
    <location>
        <begin position="820"/>
        <end position="840"/>
    </location>
</feature>
<feature type="transmembrane region" description="Helical" evidence="6">
    <location>
        <begin position="76"/>
        <end position="94"/>
    </location>
</feature>
<dbReference type="PANTHER" id="PTHR30071:SF1">
    <property type="entry name" value="CYTOCHROME B_B6 PROTEIN-RELATED"/>
    <property type="match status" value="1"/>
</dbReference>
<feature type="transmembrane region" description="Helical" evidence="6">
    <location>
        <begin position="879"/>
        <end position="903"/>
    </location>
</feature>
<gene>
    <name evidence="9" type="primary">ccsA</name>
    <name evidence="9" type="ORF">JIV24_00880</name>
</gene>
<evidence type="ECO:0000256" key="6">
    <source>
        <dbReference type="SAM" id="Phobius"/>
    </source>
</evidence>
<evidence type="ECO:0000259" key="7">
    <source>
        <dbReference type="Pfam" id="PF01578"/>
    </source>
</evidence>
<feature type="transmembrane region" description="Helical" evidence="6">
    <location>
        <begin position="709"/>
        <end position="725"/>
    </location>
</feature>
<keyword evidence="3" id="KW-0201">Cytochrome c-type biogenesis</keyword>
<sequence>MKQLIKTVSSTKFSVLLLLLFVIVIAAATVVEELYDTPTAQLLIYNAWWFEMFMLLFGILYLVNVFQNKLFKLQKLPVLIFHISFILLIIGGGITRYKGYEANMHINEAESTNTIYTAEPYFQINFPGDEMAYTSDQPIYFSQVGQNDFHLKFNTPQGTVEITYKRYVFEAYDLFRDKGDAEIVMDYYRRNSRTDSPDALYVELTHNDKQQEVILFYDRTRYIQPFKAYNIGDLTIEMTYGPKPMELPFSLLLKDFVLSKYPGTEIPSAAESRVLLIDERHDHRQEHILAKNKVLDYDGYRFFQTSYDDDEKGTILSLNYDYWGTRITYMGYLLMTIGAILILLSKNSHFSQLSKKIQAVRRQRKSLITVLTLLFTISNFSLAQNNIQKPISNEHAERFGHLLVQTYEGRFTSVYSLASDVAHKLTGKDHFNFEGKGEMDAMHLFLDLHLDPNYWRNQKLFVVKEKSIRNMIGLSGKQASFIDFFDKSFHYKLEQVAQSAFKTDPSEQSTLDREIIKITEKVNIFQMLINGDFLKLFPVEKDVNNKWVHWRDSLALKPLTGKLAILNEDLRLQELNYSNMMRAYFVSTLYARESDDYSVPDQLIGYIKSIQRQLTPHELLPSEKKIAFEVLYNKLRIFDRLKFVYGVLGIILLVLALIDNFRTTPGRANRYLLKVFTALFIAAFAWQTVGMGLRWYLGGHAPWSNGYEVLLLVAWGSIISGLSVIRYSKIVLASTAILASVLLMVAGLSYYDPQLTNLNPVLKSYWLIIHVAIITIGYGFLALGFIIGLINICLYLLRPKGKSELFSLVIKELTLINEKLLTIGMFLTAIGTFIGCVWANESWGNYWSWNAKQSWSLIIVLVYATILHFRYIPALRSRFAFNVATIISFGTVIMTFVGVNYYFTKGLHSYANDDPPIFPVWLWGTLGAMLMLILTAYLKERKNN</sequence>
<feature type="transmembrane region" description="Helical" evidence="6">
    <location>
        <begin position="730"/>
        <end position="751"/>
    </location>
</feature>
<keyword evidence="4 6" id="KW-1133">Transmembrane helix</keyword>
<dbReference type="RefSeq" id="WP_200463098.1">
    <property type="nucleotide sequence ID" value="NZ_JAENRR010000001.1"/>
</dbReference>
<feature type="transmembrane region" description="Helical" evidence="6">
    <location>
        <begin position="918"/>
        <end position="938"/>
    </location>
</feature>
<evidence type="ECO:0000256" key="1">
    <source>
        <dbReference type="ARBA" id="ARBA00004141"/>
    </source>
</evidence>
<keyword evidence="10" id="KW-1185">Reference proteome</keyword>
<dbReference type="Proteomes" id="UP000605676">
    <property type="component" value="Unassembled WGS sequence"/>
</dbReference>
<dbReference type="EMBL" id="JAENRR010000001">
    <property type="protein sequence ID" value="MBK3515874.1"/>
    <property type="molecule type" value="Genomic_DNA"/>
</dbReference>
<evidence type="ECO:0000256" key="2">
    <source>
        <dbReference type="ARBA" id="ARBA00022692"/>
    </source>
</evidence>
<keyword evidence="2 6" id="KW-0812">Transmembrane</keyword>
<evidence type="ECO:0000256" key="5">
    <source>
        <dbReference type="ARBA" id="ARBA00023136"/>
    </source>
</evidence>
<evidence type="ECO:0000313" key="10">
    <source>
        <dbReference type="Proteomes" id="UP000605676"/>
    </source>
</evidence>
<comment type="caution">
    <text evidence="9">The sequence shown here is derived from an EMBL/GenBank/DDBJ whole genome shotgun (WGS) entry which is preliminary data.</text>
</comment>
<organism evidence="9 10">
    <name type="scientific">Carboxylicivirga marina</name>
    <dbReference type="NCBI Taxonomy" id="2800988"/>
    <lineage>
        <taxon>Bacteria</taxon>
        <taxon>Pseudomonadati</taxon>
        <taxon>Bacteroidota</taxon>
        <taxon>Bacteroidia</taxon>
        <taxon>Marinilabiliales</taxon>
        <taxon>Marinilabiliaceae</taxon>
        <taxon>Carboxylicivirga</taxon>
    </lineage>
</organism>
<proteinExistence type="predicted"/>
<dbReference type="Pfam" id="PF01578">
    <property type="entry name" value="Cytochrom_C_asm"/>
    <property type="match status" value="1"/>
</dbReference>
<name>A0ABS1HDX0_9BACT</name>
<protein>
    <submittedName>
        <fullName evidence="9">Cytochrome c biogenesis protein CcsA</fullName>
    </submittedName>
</protein>
<dbReference type="InterPro" id="IPR045062">
    <property type="entry name" value="Cyt_c_biogenesis_CcsA/CcmC"/>
</dbReference>
<dbReference type="Pfam" id="PF05140">
    <property type="entry name" value="ResB"/>
    <property type="match status" value="1"/>
</dbReference>